<reference evidence="2" key="1">
    <citation type="journal article" date="2019" name="Int. J. Syst. Evol. Microbiol.">
        <title>The Global Catalogue of Microorganisms (GCM) 10K type strain sequencing project: providing services to taxonomists for standard genome sequencing and annotation.</title>
        <authorList>
            <consortium name="The Broad Institute Genomics Platform"/>
            <consortium name="The Broad Institute Genome Sequencing Center for Infectious Disease"/>
            <person name="Wu L."/>
            <person name="Ma J."/>
        </authorList>
    </citation>
    <scope>NUCLEOTIDE SEQUENCE [LARGE SCALE GENOMIC DNA]</scope>
    <source>
        <strain evidence="2">CGMCC 1.15342</strain>
    </source>
</reference>
<organism evidence="1 2">
    <name type="scientific">Parapedobacter defluvii</name>
    <dbReference type="NCBI Taxonomy" id="2045106"/>
    <lineage>
        <taxon>Bacteria</taxon>
        <taxon>Pseudomonadati</taxon>
        <taxon>Bacteroidota</taxon>
        <taxon>Sphingobacteriia</taxon>
        <taxon>Sphingobacteriales</taxon>
        <taxon>Sphingobacteriaceae</taxon>
        <taxon>Parapedobacter</taxon>
    </lineage>
</organism>
<dbReference type="EMBL" id="BMIK01000001">
    <property type="protein sequence ID" value="GGC18076.1"/>
    <property type="molecule type" value="Genomic_DNA"/>
</dbReference>
<accession>A0ABQ1L5U7</accession>
<evidence type="ECO:0000313" key="2">
    <source>
        <dbReference type="Proteomes" id="UP000597338"/>
    </source>
</evidence>
<proteinExistence type="predicted"/>
<evidence type="ECO:0000313" key="1">
    <source>
        <dbReference type="EMBL" id="GGC18076.1"/>
    </source>
</evidence>
<keyword evidence="2" id="KW-1185">Reference proteome</keyword>
<protein>
    <submittedName>
        <fullName evidence="1">Uncharacterized protein</fullName>
    </submittedName>
</protein>
<name>A0ABQ1L5U7_9SPHI</name>
<comment type="caution">
    <text evidence="1">The sequence shown here is derived from an EMBL/GenBank/DDBJ whole genome shotgun (WGS) entry which is preliminary data.</text>
</comment>
<gene>
    <name evidence="1" type="ORF">GCM10011386_07530</name>
</gene>
<sequence length="102" mass="11495">MVMQLETTKKKAKGDRLNWTPLKDVKPVRLNADTIRGKAVDVEAEAQRKNQEKPKIITKVIFSPLNFTRRCIGKVTSNIRSLQQGGCRQSAGGLFEMRPLIT</sequence>
<dbReference type="Proteomes" id="UP000597338">
    <property type="component" value="Unassembled WGS sequence"/>
</dbReference>